<organism evidence="8 9">
    <name type="scientific">Desulfuromonas versatilis</name>
    <dbReference type="NCBI Taxonomy" id="2802975"/>
    <lineage>
        <taxon>Bacteria</taxon>
        <taxon>Pseudomonadati</taxon>
        <taxon>Thermodesulfobacteriota</taxon>
        <taxon>Desulfuromonadia</taxon>
        <taxon>Desulfuromonadales</taxon>
        <taxon>Desulfuromonadaceae</taxon>
        <taxon>Desulfuromonas</taxon>
    </lineage>
</organism>
<comment type="similarity">
    <text evidence="7">Belongs to the class I-like SAM-binding methyltransferase superfamily. C5-methyltransferase family.</text>
</comment>
<comment type="catalytic activity">
    <reaction evidence="6">
        <text>a 2'-deoxycytidine in DNA + S-adenosyl-L-methionine = a 5-methyl-2'-deoxycytidine in DNA + S-adenosyl-L-homocysteine + H(+)</text>
        <dbReference type="Rhea" id="RHEA:13681"/>
        <dbReference type="Rhea" id="RHEA-COMP:11369"/>
        <dbReference type="Rhea" id="RHEA-COMP:11370"/>
        <dbReference type="ChEBI" id="CHEBI:15378"/>
        <dbReference type="ChEBI" id="CHEBI:57856"/>
        <dbReference type="ChEBI" id="CHEBI:59789"/>
        <dbReference type="ChEBI" id="CHEBI:85452"/>
        <dbReference type="ChEBI" id="CHEBI:85454"/>
        <dbReference type="EC" id="2.1.1.37"/>
    </reaction>
</comment>
<keyword evidence="9" id="KW-1185">Reference proteome</keyword>
<keyword evidence="3 7" id="KW-0808">Transferase</keyword>
<evidence type="ECO:0000256" key="5">
    <source>
        <dbReference type="ARBA" id="ARBA00022747"/>
    </source>
</evidence>
<evidence type="ECO:0000256" key="4">
    <source>
        <dbReference type="ARBA" id="ARBA00022691"/>
    </source>
</evidence>
<comment type="caution">
    <text evidence="7">Lacks conserved residue(s) required for the propagation of feature annotation.</text>
</comment>
<evidence type="ECO:0000313" key="8">
    <source>
        <dbReference type="EMBL" id="BCR03076.1"/>
    </source>
</evidence>
<evidence type="ECO:0000256" key="2">
    <source>
        <dbReference type="ARBA" id="ARBA00022603"/>
    </source>
</evidence>
<keyword evidence="4 7" id="KW-0949">S-adenosyl-L-methionine</keyword>
<gene>
    <name evidence="8" type="ORF">DESUT3_01450</name>
</gene>
<dbReference type="InterPro" id="IPR050390">
    <property type="entry name" value="C5-Methyltransferase"/>
</dbReference>
<evidence type="ECO:0000313" key="9">
    <source>
        <dbReference type="Proteomes" id="UP001319827"/>
    </source>
</evidence>
<dbReference type="InterPro" id="IPR029063">
    <property type="entry name" value="SAM-dependent_MTases_sf"/>
</dbReference>
<proteinExistence type="inferred from homology"/>
<protein>
    <recommendedName>
        <fullName evidence="1">DNA (cytosine-5-)-methyltransferase</fullName>
        <ecNumber evidence="1">2.1.1.37</ecNumber>
    </recommendedName>
</protein>
<keyword evidence="5" id="KW-0680">Restriction system</keyword>
<dbReference type="Proteomes" id="UP001319827">
    <property type="component" value="Chromosome"/>
</dbReference>
<name>A0ABM8HNK7_9BACT</name>
<dbReference type="EMBL" id="AP024355">
    <property type="protein sequence ID" value="BCR03076.1"/>
    <property type="molecule type" value="Genomic_DNA"/>
</dbReference>
<sequence>MKMARFAEIVEPEHVIIENVLGVRHDKNGVFDTTVEALLKLGYSVDTPLVKGEMIGVPQRRHRAFIVASKTKPLHQGYFDSALKAQYVRERSVRWACEDLLDLEQHSPMDVESKLSGVSKERVDWMFENGAYDLPDRFRPSCHRDKDHTYKSVYGRLYWDKPAWTITTGFLVMGQGRFLHPLRRRVITPHEAARLQFFPDFFDFGVQKRGGYAKMIGNAVPAKMAYAVALELLR</sequence>
<evidence type="ECO:0000256" key="1">
    <source>
        <dbReference type="ARBA" id="ARBA00011975"/>
    </source>
</evidence>
<dbReference type="PRINTS" id="PR00105">
    <property type="entry name" value="C5METTRFRASE"/>
</dbReference>
<dbReference type="Gene3D" id="3.90.120.10">
    <property type="entry name" value="DNA Methylase, subunit A, domain 2"/>
    <property type="match status" value="1"/>
</dbReference>
<evidence type="ECO:0000256" key="6">
    <source>
        <dbReference type="ARBA" id="ARBA00047422"/>
    </source>
</evidence>
<reference evidence="8 9" key="1">
    <citation type="journal article" date="2016" name="C (Basel)">
        <title>Selective Growth of and Electricity Production by Marine Exoelectrogenic Bacteria in Self-Aggregated Hydrogel of Microbially Reduced Graphene Oxide.</title>
        <authorList>
            <person name="Yoshida N."/>
            <person name="Goto Y."/>
            <person name="Miyata Y."/>
        </authorList>
    </citation>
    <scope>NUCLEOTIDE SEQUENCE [LARGE SCALE GENOMIC DNA]</scope>
    <source>
        <strain evidence="8 9">NIT-T3</strain>
    </source>
</reference>
<dbReference type="Pfam" id="PF00145">
    <property type="entry name" value="DNA_methylase"/>
    <property type="match status" value="1"/>
</dbReference>
<keyword evidence="2 7" id="KW-0489">Methyltransferase</keyword>
<accession>A0ABM8HNK7</accession>
<dbReference type="SUPFAM" id="SSF53335">
    <property type="entry name" value="S-adenosyl-L-methionine-dependent methyltransferases"/>
    <property type="match status" value="1"/>
</dbReference>
<dbReference type="PANTHER" id="PTHR10629">
    <property type="entry name" value="CYTOSINE-SPECIFIC METHYLTRANSFERASE"/>
    <property type="match status" value="1"/>
</dbReference>
<evidence type="ECO:0000256" key="7">
    <source>
        <dbReference type="PROSITE-ProRule" id="PRU01016"/>
    </source>
</evidence>
<reference evidence="8 9" key="2">
    <citation type="journal article" date="2021" name="Int. J. Syst. Evol. Microbiol.">
        <title>Isolation and Polyphasic Characterization of Desulfuromonas versatilis sp. Nov., an Electrogenic Bacteria Capable of Versatile Metabolism Isolated from a Graphene Oxide-Reducing Enrichment Culture.</title>
        <authorList>
            <person name="Xie L."/>
            <person name="Yoshida N."/>
            <person name="Ishii S."/>
            <person name="Meng L."/>
        </authorList>
    </citation>
    <scope>NUCLEOTIDE SEQUENCE [LARGE SCALE GENOMIC DNA]</scope>
    <source>
        <strain evidence="8 9">NIT-T3</strain>
    </source>
</reference>
<evidence type="ECO:0000256" key="3">
    <source>
        <dbReference type="ARBA" id="ARBA00022679"/>
    </source>
</evidence>
<dbReference type="Gene3D" id="3.40.50.150">
    <property type="entry name" value="Vaccinia Virus protein VP39"/>
    <property type="match status" value="1"/>
</dbReference>
<dbReference type="PROSITE" id="PS51679">
    <property type="entry name" value="SAM_MT_C5"/>
    <property type="match status" value="1"/>
</dbReference>
<dbReference type="EC" id="2.1.1.37" evidence="1"/>
<dbReference type="PANTHER" id="PTHR10629:SF52">
    <property type="entry name" value="DNA (CYTOSINE-5)-METHYLTRANSFERASE 1"/>
    <property type="match status" value="1"/>
</dbReference>
<dbReference type="InterPro" id="IPR001525">
    <property type="entry name" value="C5_MeTfrase"/>
</dbReference>